<keyword evidence="6" id="KW-1185">Reference proteome</keyword>
<feature type="region of interest" description="Disordered" evidence="2">
    <location>
        <begin position="1"/>
        <end position="38"/>
    </location>
</feature>
<dbReference type="Gene3D" id="2.20.28.10">
    <property type="match status" value="1"/>
</dbReference>
<dbReference type="Pfam" id="PF13639">
    <property type="entry name" value="zf-RING_2"/>
    <property type="match status" value="1"/>
</dbReference>
<dbReference type="GO" id="GO:0006511">
    <property type="term" value="P:ubiquitin-dependent protein catabolic process"/>
    <property type="evidence" value="ECO:0007669"/>
    <property type="project" value="TreeGrafter"/>
</dbReference>
<dbReference type="Pfam" id="PF14599">
    <property type="entry name" value="zinc_ribbon_6"/>
    <property type="match status" value="1"/>
</dbReference>
<feature type="compositionally biased region" description="Basic and acidic residues" evidence="2">
    <location>
        <begin position="388"/>
        <end position="398"/>
    </location>
</feature>
<feature type="compositionally biased region" description="Low complexity" evidence="2">
    <location>
        <begin position="343"/>
        <end position="355"/>
    </location>
</feature>
<organism evidence="5 6">
    <name type="scientific">Acaulospora morrowiae</name>
    <dbReference type="NCBI Taxonomy" id="94023"/>
    <lineage>
        <taxon>Eukaryota</taxon>
        <taxon>Fungi</taxon>
        <taxon>Fungi incertae sedis</taxon>
        <taxon>Mucoromycota</taxon>
        <taxon>Glomeromycotina</taxon>
        <taxon>Glomeromycetes</taxon>
        <taxon>Diversisporales</taxon>
        <taxon>Acaulosporaceae</taxon>
        <taxon>Acaulospora</taxon>
    </lineage>
</organism>
<dbReference type="PROSITE" id="PS50089">
    <property type="entry name" value="ZF_RING_2"/>
    <property type="match status" value="1"/>
</dbReference>
<evidence type="ECO:0000313" key="5">
    <source>
        <dbReference type="EMBL" id="CAG8508579.1"/>
    </source>
</evidence>
<evidence type="ECO:0000256" key="1">
    <source>
        <dbReference type="PROSITE-ProRule" id="PRU00175"/>
    </source>
</evidence>
<dbReference type="PANTHER" id="PTHR21319">
    <property type="entry name" value="RING FINGER AND CHY ZINC FINGER DOMAIN-CONTAINING PROTEIN 1"/>
    <property type="match status" value="1"/>
</dbReference>
<dbReference type="SUPFAM" id="SSF57850">
    <property type="entry name" value="RING/U-box"/>
    <property type="match status" value="1"/>
</dbReference>
<dbReference type="Gene3D" id="3.30.40.10">
    <property type="entry name" value="Zinc/RING finger domain, C3HC4 (zinc finger)"/>
    <property type="match status" value="1"/>
</dbReference>
<dbReference type="SUPFAM" id="SSF161245">
    <property type="entry name" value="Zinc hairpin stack"/>
    <property type="match status" value="1"/>
</dbReference>
<feature type="compositionally biased region" description="Low complexity" evidence="2">
    <location>
        <begin position="26"/>
        <end position="38"/>
    </location>
</feature>
<proteinExistence type="predicted"/>
<name>A0A9N8ZU71_9GLOM</name>
<evidence type="ECO:0000256" key="2">
    <source>
        <dbReference type="SAM" id="MobiDB-lite"/>
    </source>
</evidence>
<feature type="domain" description="RING-type" evidence="3">
    <location>
        <begin position="219"/>
        <end position="260"/>
    </location>
</feature>
<dbReference type="InterPro" id="IPR039512">
    <property type="entry name" value="RCHY1_zinc-ribbon"/>
</dbReference>
<dbReference type="GO" id="GO:0016567">
    <property type="term" value="P:protein ubiquitination"/>
    <property type="evidence" value="ECO:0007669"/>
    <property type="project" value="TreeGrafter"/>
</dbReference>
<feature type="region of interest" description="Disordered" evidence="2">
    <location>
        <begin position="328"/>
        <end position="398"/>
    </location>
</feature>
<comment type="caution">
    <text evidence="5">The sequence shown here is derived from an EMBL/GenBank/DDBJ whole genome shotgun (WGS) entry which is preliminary data.</text>
</comment>
<dbReference type="AlphaFoldDB" id="A0A9N8ZU71"/>
<dbReference type="PANTHER" id="PTHR21319:SF0">
    <property type="entry name" value="AND RING FINGER DOMAIN PROTEIN, PUTATIVE (AFU_ORTHOLOGUE AFUA_1G08900)-RELATED"/>
    <property type="match status" value="1"/>
</dbReference>
<dbReference type="InterPro" id="IPR001841">
    <property type="entry name" value="Znf_RING"/>
</dbReference>
<gene>
    <name evidence="5" type="ORF">AMORRO_LOCUS3610</name>
</gene>
<dbReference type="InterPro" id="IPR017921">
    <property type="entry name" value="Znf_CTCHY"/>
</dbReference>
<dbReference type="InterPro" id="IPR013083">
    <property type="entry name" value="Znf_RING/FYVE/PHD"/>
</dbReference>
<accession>A0A9N8ZU71</accession>
<evidence type="ECO:0000259" key="4">
    <source>
        <dbReference type="PROSITE" id="PS51270"/>
    </source>
</evidence>
<keyword evidence="1" id="KW-0862">Zinc</keyword>
<keyword evidence="1" id="KW-0479">Metal-binding</keyword>
<feature type="compositionally biased region" description="Polar residues" evidence="2">
    <location>
        <begin position="356"/>
        <end position="366"/>
    </location>
</feature>
<evidence type="ECO:0000313" key="6">
    <source>
        <dbReference type="Proteomes" id="UP000789342"/>
    </source>
</evidence>
<dbReference type="EMBL" id="CAJVPV010001805">
    <property type="protein sequence ID" value="CAG8508579.1"/>
    <property type="molecule type" value="Genomic_DNA"/>
</dbReference>
<sequence length="398" mass="45594">MTDQNEIDNEVLDEVTTVENENIQVNESSTRSEQTSNSSAEVDLEFQNELRKVILGIQNDLKFNPEEKAKKIQDLMTSNWRKNEEKLGNNKPSYDHNDEPTYVDVNIIHGEQRYKRNVARDGSHADFVMMKNAIIILTGKELTNCNNCDRELARYYCEKCKFWDDSSEKDIYHCDACGICRKGVGLGIDKFHCEVCDCCLDINVKGSHKCIEKNMDRDCAICGEYLFTSTITTTTMRCGHIMHSNCYEEYTVNAYQCPTCWKSIGNMEFYFQRIDAIVAEQKMPPEYDHCVAYILCNDCEERSTVKYHFLYHKCHLCKGYNTKLLETRNEKPEEGETSESEECSNSSTGSSAANSNLPNNGLQVRQSRVMEITAMMQGEEGPVDDGNATEHRTRNPLD</sequence>
<feature type="domain" description="CTCHY-type" evidence="4">
    <location>
        <begin position="152"/>
        <end position="218"/>
    </location>
</feature>
<dbReference type="Proteomes" id="UP000789342">
    <property type="component" value="Unassembled WGS sequence"/>
</dbReference>
<reference evidence="5" key="1">
    <citation type="submission" date="2021-06" db="EMBL/GenBank/DDBJ databases">
        <authorList>
            <person name="Kallberg Y."/>
            <person name="Tangrot J."/>
            <person name="Rosling A."/>
        </authorList>
    </citation>
    <scope>NUCLEOTIDE SEQUENCE</scope>
    <source>
        <strain evidence="5">CL551</strain>
    </source>
</reference>
<dbReference type="GO" id="GO:0008270">
    <property type="term" value="F:zinc ion binding"/>
    <property type="evidence" value="ECO:0007669"/>
    <property type="project" value="UniProtKB-KW"/>
</dbReference>
<dbReference type="InterPro" id="IPR037275">
    <property type="entry name" value="Znf_CTCHY_sf"/>
</dbReference>
<protein>
    <submittedName>
        <fullName evidence="5">11056_t:CDS:1</fullName>
    </submittedName>
</protein>
<evidence type="ECO:0000259" key="3">
    <source>
        <dbReference type="PROSITE" id="PS50089"/>
    </source>
</evidence>
<dbReference type="GO" id="GO:0005634">
    <property type="term" value="C:nucleus"/>
    <property type="evidence" value="ECO:0007669"/>
    <property type="project" value="TreeGrafter"/>
</dbReference>
<dbReference type="OrthoDB" id="411372at2759"/>
<feature type="compositionally biased region" description="Acidic residues" evidence="2">
    <location>
        <begin position="1"/>
        <end position="13"/>
    </location>
</feature>
<keyword evidence="1" id="KW-0863">Zinc-finger</keyword>
<dbReference type="PROSITE" id="PS51270">
    <property type="entry name" value="ZF_CTCHY"/>
    <property type="match status" value="1"/>
</dbReference>
<dbReference type="SMART" id="SM00184">
    <property type="entry name" value="RING"/>
    <property type="match status" value="1"/>
</dbReference>
<dbReference type="GO" id="GO:0061630">
    <property type="term" value="F:ubiquitin protein ligase activity"/>
    <property type="evidence" value="ECO:0007669"/>
    <property type="project" value="TreeGrafter"/>
</dbReference>